<dbReference type="EMBL" id="KT215844">
    <property type="protein sequence ID" value="APF47421.1"/>
    <property type="molecule type" value="Genomic_DNA"/>
</dbReference>
<geneLocation type="mitochondrion" evidence="2"/>
<proteinExistence type="predicted"/>
<name>A0A6F8AF12_9HYME</name>
<sequence length="51" mass="6402">MPQMSSMDWIILMFYFLSLYMILLVNLYFMLKINLIIYSSFNMKFIYKNKW</sequence>
<feature type="transmembrane region" description="Helical" evidence="1">
    <location>
        <begin position="12"/>
        <end position="31"/>
    </location>
</feature>
<dbReference type="AlphaFoldDB" id="A0A6F8AF12"/>
<evidence type="ECO:0000313" key="2">
    <source>
        <dbReference type="EMBL" id="APF47421.1"/>
    </source>
</evidence>
<evidence type="ECO:0000256" key="1">
    <source>
        <dbReference type="SAM" id="Phobius"/>
    </source>
</evidence>
<keyword evidence="1" id="KW-1133">Transmembrane helix</keyword>
<reference evidence="2" key="1">
    <citation type="submission" date="2015-06" db="EMBL/GenBank/DDBJ databases">
        <title>Microgaster campestris mitochondrion, partial genome.</title>
        <authorList>
            <person name="Song S.N."/>
            <person name="Chen X.X."/>
        </authorList>
    </citation>
    <scope>NUCLEOTIDE SEQUENCE</scope>
</reference>
<keyword evidence="2" id="KW-0496">Mitochondrion</keyword>
<protein>
    <submittedName>
        <fullName evidence="2">ATP synthase FO subunit 8</fullName>
    </submittedName>
</protein>
<gene>
    <name evidence="2" type="primary">ATP8</name>
</gene>
<organism evidence="2">
    <name type="scientific">Microgaster campestris</name>
    <dbReference type="NCBI Taxonomy" id="1911504"/>
    <lineage>
        <taxon>Eukaryota</taxon>
        <taxon>Metazoa</taxon>
        <taxon>Ecdysozoa</taxon>
        <taxon>Arthropoda</taxon>
        <taxon>Hexapoda</taxon>
        <taxon>Insecta</taxon>
        <taxon>Pterygota</taxon>
        <taxon>Neoptera</taxon>
        <taxon>Endopterygota</taxon>
        <taxon>Hymenoptera</taxon>
        <taxon>Apocrita</taxon>
        <taxon>Ichneumonoidea</taxon>
        <taxon>Braconidae</taxon>
        <taxon>Microgastrinae</taxon>
        <taxon>Microgaster</taxon>
    </lineage>
</organism>
<keyword evidence="1" id="KW-0472">Membrane</keyword>
<accession>A0A6F8AF12</accession>
<keyword evidence="1" id="KW-0812">Transmembrane</keyword>